<feature type="compositionally biased region" description="Basic and acidic residues" evidence="1">
    <location>
        <begin position="371"/>
        <end position="412"/>
    </location>
</feature>
<dbReference type="InterPro" id="IPR001478">
    <property type="entry name" value="PDZ"/>
</dbReference>
<feature type="region of interest" description="Disordered" evidence="1">
    <location>
        <begin position="564"/>
        <end position="659"/>
    </location>
</feature>
<sequence length="1275" mass="144981">MQDHNRDDMSYRRISAIEPKSALPFNRFLPNKSRQPSYVPAPLRKKKLDKNEDNRRSWASPVYTEADGTFPSQFLLLQALQTYSDDILSSETSIKIDPTAGPRLITRRKKLSSAPGYRPEDLETAALDPDLENDDFFVRKTGAFHANPGVLRAFEDLRRLAGHEDPVERDIILQCREGELVLPDLEKDDMIIRRIPAQKKEVPLSGAPDRYQPVPFPEPWTLPPEIQAKFLCVLERTCPPKEQSSSCRVLVPSNRQKKDDMLARKIQSWQLGTPVLPPPSFTPGPCSEADLQKWEAIREASRLRHKKRLMVERLFQKIYGENGSKSLSDVSAEDVQNLRQLRYEEMQKIKSQLKEQDQKWQDDLAKWKDRRKSYTSDLQKKKEEREEIEKQALEKSERRSKTFNEMLQDRESPNQTSTVTLNRRLYSSDDGLNEEKLPSTLMMSEASSQSEGAEEPGTTYPSDMPKQNSTAFANRKAPLRDETQLPSKSPMEEQRPASLSSQHSLNTQMESVAVSASLPRSYQKTDTARLTSVVTPRPFGSQSRGISSLPRSYTMDDAWKYNGDGDSVKRTQNSSVSTSVQKPDKSQLASSLSSKREAATSLESGLSWPSPTPPFSAPSQDQATTSKDTLSSMSSPDLTSELGEGRHSPQTEVSRSQDQFSDMRISINQTPGNSLDFGFTVKWAFSRIFVASVEAGSPAEFSQLQVDDEIIAVNNTKFSYKDTKRWEEAMANAQETGNLVMDIRRYGKSGSPETKWIDTTSGIYSSEKSSNLSITTDFSESLQNSNTESREINGIRDESNTFESKASEPISLKNLKRRSQFFEQGSSDSVVPDLPVPTISAPSRWAWDPEEERKRQERWQKEQDRLLQEKYQREQEKLREEWQRAKQEAERENSKYLNEELMVLNSNSISLAAREPAIATRGEESKSRDREGTRTEEETGQQQQEEGANEDQGKTLQEQLALERERKLKEQQDQEEQEQKQRQAEAEKQKRQAEAEEQMRQTERERETSIKIYQYRRPVDSYDIPKREEESSGLLPSDRNKSRSTTELDDYPANKNGSSRYLERIGSNSSSQKSSKKEQAPSGAELERQQILQEMRKRTSLYDDNSWIRQRSSSINKEPICLPGIMRRGESLDNLDSPRTNSWRQSPWLNQPSGVYASSSVQDFSRPPPQLLSTSNRAYMRSPSSSIPPPSAGSVKTTSPSPTPRGHPPAAPQPGSQPRSRSGPLRFPSSFLSLRGCFCVKNCPRSCPSFPVKKKNLFECIIFSVPLPNQFRRLP</sequence>
<dbReference type="Pfam" id="PF00595">
    <property type="entry name" value="PDZ"/>
    <property type="match status" value="1"/>
</dbReference>
<dbReference type="SMART" id="SM00228">
    <property type="entry name" value="PDZ"/>
    <property type="match status" value="1"/>
</dbReference>
<dbReference type="InterPro" id="IPR029978">
    <property type="entry name" value="LMO-7"/>
</dbReference>
<dbReference type="Gene3D" id="2.30.42.10">
    <property type="match status" value="1"/>
</dbReference>
<dbReference type="Pfam" id="PF15949">
    <property type="entry name" value="DUF4757"/>
    <property type="match status" value="2"/>
</dbReference>
<organism evidence="3 4">
    <name type="scientific">Sus scrofa</name>
    <name type="common">Pig</name>
    <dbReference type="NCBI Taxonomy" id="9823"/>
    <lineage>
        <taxon>Eukaryota</taxon>
        <taxon>Metazoa</taxon>
        <taxon>Chordata</taxon>
        <taxon>Craniata</taxon>
        <taxon>Vertebrata</taxon>
        <taxon>Euteleostomi</taxon>
        <taxon>Mammalia</taxon>
        <taxon>Eutheria</taxon>
        <taxon>Laurasiatheria</taxon>
        <taxon>Artiodactyla</taxon>
        <taxon>Suina</taxon>
        <taxon>Suidae</taxon>
        <taxon>Sus</taxon>
    </lineage>
</organism>
<feature type="compositionally biased region" description="Basic and acidic residues" evidence="1">
    <location>
        <begin position="921"/>
        <end position="937"/>
    </location>
</feature>
<feature type="region of interest" description="Disordered" evidence="1">
    <location>
        <begin position="823"/>
        <end position="851"/>
    </location>
</feature>
<evidence type="ECO:0000313" key="3">
    <source>
        <dbReference type="Ensembl" id="ENSSSCP00045003094.1"/>
    </source>
</evidence>
<feature type="compositionally biased region" description="Polar residues" evidence="1">
    <location>
        <begin position="497"/>
        <end position="510"/>
    </location>
</feature>
<dbReference type="Ensembl" id="ENSSSCT00045004738.1">
    <property type="protein sequence ID" value="ENSSSCP00045003094.1"/>
    <property type="gene ID" value="ENSSSCG00045002797.1"/>
</dbReference>
<dbReference type="PANTHER" id="PTHR46767">
    <property type="entry name" value="LIM DOMAIN ONLY PROTEIN 7"/>
    <property type="match status" value="1"/>
</dbReference>
<feature type="compositionally biased region" description="Polar residues" evidence="1">
    <location>
        <begin position="1137"/>
        <end position="1163"/>
    </location>
</feature>
<feature type="region of interest" description="Disordered" evidence="1">
    <location>
        <begin position="779"/>
        <end position="806"/>
    </location>
</feature>
<feature type="region of interest" description="Disordered" evidence="1">
    <location>
        <begin position="1128"/>
        <end position="1225"/>
    </location>
</feature>
<feature type="region of interest" description="Disordered" evidence="1">
    <location>
        <begin position="371"/>
        <end position="551"/>
    </location>
</feature>
<feature type="region of interest" description="Disordered" evidence="1">
    <location>
        <begin position="908"/>
        <end position="1089"/>
    </location>
</feature>
<feature type="compositionally biased region" description="Pro residues" evidence="1">
    <location>
        <begin position="1201"/>
        <end position="1212"/>
    </location>
</feature>
<feature type="compositionally biased region" description="Polar residues" evidence="1">
    <location>
        <begin position="570"/>
        <end position="593"/>
    </location>
</feature>
<proteinExistence type="predicted"/>
<feature type="region of interest" description="Disordered" evidence="1">
    <location>
        <begin position="26"/>
        <end position="56"/>
    </location>
</feature>
<dbReference type="GO" id="GO:0030155">
    <property type="term" value="P:regulation of cell adhesion"/>
    <property type="evidence" value="ECO:0007669"/>
    <property type="project" value="InterPro"/>
</dbReference>
<dbReference type="InterPro" id="IPR036034">
    <property type="entry name" value="PDZ_sf"/>
</dbReference>
<gene>
    <name evidence="3" type="primary">LMO7</name>
</gene>
<protein>
    <submittedName>
        <fullName evidence="3">LIM domain 7</fullName>
    </submittedName>
</protein>
<dbReference type="PROSITE" id="PS50106">
    <property type="entry name" value="PDZ"/>
    <property type="match status" value="1"/>
</dbReference>
<feature type="compositionally biased region" description="Polar residues" evidence="1">
    <location>
        <begin position="650"/>
        <end position="659"/>
    </location>
</feature>
<feature type="region of interest" description="Disordered" evidence="1">
    <location>
        <begin position="874"/>
        <end position="895"/>
    </location>
</feature>
<feature type="compositionally biased region" description="Basic and acidic residues" evidence="1">
    <location>
        <begin position="1017"/>
        <end position="1030"/>
    </location>
</feature>
<name>A0A8D1GFT1_PIG</name>
<feature type="compositionally biased region" description="Polar residues" evidence="1">
    <location>
        <begin position="617"/>
        <end position="638"/>
    </location>
</feature>
<dbReference type="GO" id="GO:0023051">
    <property type="term" value="P:regulation of signaling"/>
    <property type="evidence" value="ECO:0007669"/>
    <property type="project" value="InterPro"/>
</dbReference>
<feature type="compositionally biased region" description="Polar residues" evidence="1">
    <location>
        <begin position="518"/>
        <end position="551"/>
    </location>
</feature>
<dbReference type="InterPro" id="IPR031865">
    <property type="entry name" value="DUF4757"/>
</dbReference>
<evidence type="ECO:0000256" key="1">
    <source>
        <dbReference type="SAM" id="MobiDB-lite"/>
    </source>
</evidence>
<feature type="compositionally biased region" description="Basic and acidic residues" evidence="1">
    <location>
        <begin position="961"/>
        <end position="1009"/>
    </location>
</feature>
<feature type="domain" description="PDZ" evidence="2">
    <location>
        <begin position="664"/>
        <end position="740"/>
    </location>
</feature>
<accession>A0A8D1GFT1</accession>
<feature type="compositionally biased region" description="Polar residues" evidence="1">
    <location>
        <begin position="459"/>
        <end position="472"/>
    </location>
</feature>
<evidence type="ECO:0000259" key="2">
    <source>
        <dbReference type="PROSITE" id="PS50106"/>
    </source>
</evidence>
<reference evidence="3" key="1">
    <citation type="submission" date="2025-08" db="UniProtKB">
        <authorList>
            <consortium name="Ensembl"/>
        </authorList>
    </citation>
    <scope>IDENTIFICATION</scope>
</reference>
<feature type="compositionally biased region" description="Basic and acidic residues" evidence="1">
    <location>
        <begin position="788"/>
        <end position="799"/>
    </location>
</feature>
<dbReference type="SUPFAM" id="SSF50156">
    <property type="entry name" value="PDZ domain-like"/>
    <property type="match status" value="1"/>
</dbReference>
<dbReference type="Proteomes" id="UP000694728">
    <property type="component" value="Unplaced"/>
</dbReference>
<evidence type="ECO:0000313" key="4">
    <source>
        <dbReference type="Proteomes" id="UP000694728"/>
    </source>
</evidence>
<dbReference type="AlphaFoldDB" id="A0A8D1GFT1"/>
<dbReference type="PANTHER" id="PTHR46767:SF1">
    <property type="entry name" value="LIM DOMAIN ONLY PROTEIN 7"/>
    <property type="match status" value="1"/>
</dbReference>